<dbReference type="GO" id="GO:0015774">
    <property type="term" value="P:polysaccharide transport"/>
    <property type="evidence" value="ECO:0007669"/>
    <property type="project" value="UniProtKB-KW"/>
</dbReference>
<feature type="transmembrane region" description="Helical" evidence="9">
    <location>
        <begin position="89"/>
        <end position="113"/>
    </location>
</feature>
<reference evidence="12 13" key="1">
    <citation type="submission" date="2017-04" db="EMBL/GenBank/DDBJ databases">
        <authorList>
            <person name="Afonso C.L."/>
            <person name="Miller P.J."/>
            <person name="Scott M.A."/>
            <person name="Spackman E."/>
            <person name="Goraichik I."/>
            <person name="Dimitrov K.M."/>
            <person name="Suarez D.L."/>
            <person name="Swayne D.E."/>
        </authorList>
    </citation>
    <scope>NUCLEOTIDE SEQUENCE [LARGE SCALE GENOMIC DNA]</scope>
    <source>
        <strain evidence="12 13">A2P</strain>
    </source>
</reference>
<evidence type="ECO:0000256" key="9">
    <source>
        <dbReference type="RuleBase" id="RU361157"/>
    </source>
</evidence>
<feature type="region of interest" description="Disordered" evidence="10">
    <location>
        <begin position="1"/>
        <end position="31"/>
    </location>
</feature>
<evidence type="ECO:0000256" key="8">
    <source>
        <dbReference type="ARBA" id="ARBA00023136"/>
    </source>
</evidence>
<feature type="transmembrane region" description="Helical" evidence="9">
    <location>
        <begin position="209"/>
        <end position="231"/>
    </location>
</feature>
<keyword evidence="6 9" id="KW-1133">Transmembrane helix</keyword>
<dbReference type="GO" id="GO:0005886">
    <property type="term" value="C:plasma membrane"/>
    <property type="evidence" value="ECO:0007669"/>
    <property type="project" value="UniProtKB-SubCell"/>
</dbReference>
<evidence type="ECO:0000256" key="6">
    <source>
        <dbReference type="ARBA" id="ARBA00022989"/>
    </source>
</evidence>
<organism evidence="12 13">
    <name type="scientific">Azospirillum oryzae</name>
    <dbReference type="NCBI Taxonomy" id="286727"/>
    <lineage>
        <taxon>Bacteria</taxon>
        <taxon>Pseudomonadati</taxon>
        <taxon>Pseudomonadota</taxon>
        <taxon>Alphaproteobacteria</taxon>
        <taxon>Rhodospirillales</taxon>
        <taxon>Azospirillaceae</taxon>
        <taxon>Azospirillum</taxon>
    </lineage>
</organism>
<evidence type="ECO:0000256" key="1">
    <source>
        <dbReference type="ARBA" id="ARBA00004651"/>
    </source>
</evidence>
<evidence type="ECO:0000256" key="2">
    <source>
        <dbReference type="ARBA" id="ARBA00007783"/>
    </source>
</evidence>
<gene>
    <name evidence="12" type="ORF">SAMN02982917_2036</name>
</gene>
<feature type="transmembrane region" description="Helical" evidence="9">
    <location>
        <begin position="243"/>
        <end position="259"/>
    </location>
</feature>
<evidence type="ECO:0000313" key="13">
    <source>
        <dbReference type="Proteomes" id="UP000192936"/>
    </source>
</evidence>
<evidence type="ECO:0000259" key="11">
    <source>
        <dbReference type="PROSITE" id="PS51012"/>
    </source>
</evidence>
<proteinExistence type="inferred from homology"/>
<dbReference type="Proteomes" id="UP000192936">
    <property type="component" value="Unassembled WGS sequence"/>
</dbReference>
<evidence type="ECO:0000256" key="7">
    <source>
        <dbReference type="ARBA" id="ARBA00023047"/>
    </source>
</evidence>
<feature type="transmembrane region" description="Helical" evidence="9">
    <location>
        <begin position="299"/>
        <end position="317"/>
    </location>
</feature>
<dbReference type="Pfam" id="PF01061">
    <property type="entry name" value="ABC2_membrane"/>
    <property type="match status" value="1"/>
</dbReference>
<accession>A0A1X7EW43</accession>
<keyword evidence="7" id="KW-0762">Sugar transport</keyword>
<dbReference type="STRING" id="286727.SAMN02982917_2036"/>
<feature type="domain" description="ABC transmembrane type-2" evidence="11">
    <location>
        <begin position="91"/>
        <end position="320"/>
    </location>
</feature>
<feature type="transmembrane region" description="Helical" evidence="9">
    <location>
        <begin position="133"/>
        <end position="151"/>
    </location>
</feature>
<keyword evidence="7" id="KW-0625">Polysaccharide transport</keyword>
<keyword evidence="3 9" id="KW-0813">Transport</keyword>
<keyword evidence="5 9" id="KW-0812">Transmembrane</keyword>
<sequence>MPAAAPPVPPPGAPPPAQRMLSLERRRGGGYGRPAADGEYFKLFSSQSGNPKVAGFGAGPFALFQTAWHHRSLILRLARREIDARYRGSVLGIVWAVLNPILMLAVYTFVFSVVFRARWGTPSGAAGESNTEFALLLFSGLILFNVLGECLNRAPGLLLENISYIKKVVFPLEILPLVSLAVALFNAGIGFVILVVFHLAVAGLPPPTALLLPLVLAPLCLTTLGLSWFFAAAGVFLRDLRQVVGVGVTVLMFLSPIFYPMTAIPERFRAILHLNPMTAILEQSKDLLFWGRVPSPVEWGLATLGAWVVAWLGYLWFMKTRRGFADVV</sequence>
<evidence type="ECO:0000256" key="3">
    <source>
        <dbReference type="ARBA" id="ARBA00022448"/>
    </source>
</evidence>
<feature type="transmembrane region" description="Helical" evidence="9">
    <location>
        <begin position="172"/>
        <end position="197"/>
    </location>
</feature>
<dbReference type="InterPro" id="IPR047817">
    <property type="entry name" value="ABC2_TM_bact-type"/>
</dbReference>
<name>A0A1X7EW43_9PROT</name>
<evidence type="ECO:0000256" key="4">
    <source>
        <dbReference type="ARBA" id="ARBA00022475"/>
    </source>
</evidence>
<keyword evidence="4 9" id="KW-1003">Cell membrane</keyword>
<evidence type="ECO:0000313" key="12">
    <source>
        <dbReference type="EMBL" id="SMF41312.1"/>
    </source>
</evidence>
<protein>
    <recommendedName>
        <fullName evidence="9">Transport permease protein</fullName>
    </recommendedName>
</protein>
<dbReference type="PANTHER" id="PTHR30413:SF10">
    <property type="entry name" value="CAPSULE POLYSACCHARIDE EXPORT INNER-MEMBRANE PROTEIN CTRC"/>
    <property type="match status" value="1"/>
</dbReference>
<comment type="subcellular location">
    <subcellularLocation>
        <location evidence="9">Cell inner membrane</location>
        <topology evidence="9">Multi-pass membrane protein</topology>
    </subcellularLocation>
    <subcellularLocation>
        <location evidence="1">Cell membrane</location>
        <topology evidence="1">Multi-pass membrane protein</topology>
    </subcellularLocation>
</comment>
<dbReference type="PROSITE" id="PS51012">
    <property type="entry name" value="ABC_TM2"/>
    <property type="match status" value="1"/>
</dbReference>
<keyword evidence="8 9" id="KW-0472">Membrane</keyword>
<dbReference type="PANTHER" id="PTHR30413">
    <property type="entry name" value="INNER MEMBRANE TRANSPORT PERMEASE"/>
    <property type="match status" value="1"/>
</dbReference>
<dbReference type="GO" id="GO:0015920">
    <property type="term" value="P:lipopolysaccharide transport"/>
    <property type="evidence" value="ECO:0007669"/>
    <property type="project" value="TreeGrafter"/>
</dbReference>
<dbReference type="GO" id="GO:0140359">
    <property type="term" value="F:ABC-type transporter activity"/>
    <property type="evidence" value="ECO:0007669"/>
    <property type="project" value="InterPro"/>
</dbReference>
<evidence type="ECO:0000256" key="10">
    <source>
        <dbReference type="SAM" id="MobiDB-lite"/>
    </source>
</evidence>
<evidence type="ECO:0000256" key="5">
    <source>
        <dbReference type="ARBA" id="ARBA00022692"/>
    </source>
</evidence>
<dbReference type="AlphaFoldDB" id="A0A1X7EW43"/>
<feature type="compositionally biased region" description="Pro residues" evidence="10">
    <location>
        <begin position="1"/>
        <end position="17"/>
    </location>
</feature>
<comment type="similarity">
    <text evidence="2 9">Belongs to the ABC-2 integral membrane protein family.</text>
</comment>
<dbReference type="InterPro" id="IPR013525">
    <property type="entry name" value="ABC2_TM"/>
</dbReference>
<dbReference type="EMBL" id="FXAK01000004">
    <property type="protein sequence ID" value="SMF41312.1"/>
    <property type="molecule type" value="Genomic_DNA"/>
</dbReference>